<evidence type="ECO:0000259" key="8">
    <source>
        <dbReference type="PROSITE" id="PS51379"/>
    </source>
</evidence>
<dbReference type="SUPFAM" id="SSF54862">
    <property type="entry name" value="4Fe-4S ferredoxins"/>
    <property type="match status" value="1"/>
</dbReference>
<dbReference type="STRING" id="690850.Desaf_3551"/>
<dbReference type="Gene3D" id="3.30.70.20">
    <property type="match status" value="2"/>
</dbReference>
<evidence type="ECO:0000256" key="3">
    <source>
        <dbReference type="ARBA" id="ARBA00022723"/>
    </source>
</evidence>
<dbReference type="AlphaFoldDB" id="F3YY56"/>
<dbReference type="HOGENOM" id="CLU_043374_2_2_7"/>
<accession>F3YY56</accession>
<dbReference type="eggNOG" id="COG0437">
    <property type="taxonomic scope" value="Bacteria"/>
</dbReference>
<keyword evidence="1" id="KW-0813">Transport</keyword>
<keyword evidence="2" id="KW-0004">4Fe-4S</keyword>
<evidence type="ECO:0000256" key="6">
    <source>
        <dbReference type="ARBA" id="ARBA00023004"/>
    </source>
</evidence>
<dbReference type="EMBL" id="CP003221">
    <property type="protein sequence ID" value="EGJ51832.1"/>
    <property type="molecule type" value="Genomic_DNA"/>
</dbReference>
<dbReference type="Pfam" id="PF00037">
    <property type="entry name" value="Fer4"/>
    <property type="match status" value="1"/>
</dbReference>
<keyword evidence="10" id="KW-1185">Reference proteome</keyword>
<dbReference type="Proteomes" id="UP000007844">
    <property type="component" value="Chromosome"/>
</dbReference>
<gene>
    <name evidence="9" type="ORF">Desaf_3551</name>
</gene>
<dbReference type="RefSeq" id="WP_014261446.1">
    <property type="nucleotide sequence ID" value="NC_016629.1"/>
</dbReference>
<keyword evidence="4" id="KW-0677">Repeat</keyword>
<evidence type="ECO:0000313" key="10">
    <source>
        <dbReference type="Proteomes" id="UP000007844"/>
    </source>
</evidence>
<keyword evidence="6" id="KW-0408">Iron</keyword>
<dbReference type="InterPro" id="IPR050954">
    <property type="entry name" value="ET_IronSulfur_Cluster-Binding"/>
</dbReference>
<feature type="domain" description="4Fe-4S ferredoxin-type" evidence="8">
    <location>
        <begin position="90"/>
        <end position="119"/>
    </location>
</feature>
<protein>
    <submittedName>
        <fullName evidence="9">4Fe-4S ferredoxin iron-sulfur binding domain-containing protein</fullName>
    </submittedName>
</protein>
<dbReference type="InterPro" id="IPR017896">
    <property type="entry name" value="4Fe4S_Fe-S-bd"/>
</dbReference>
<dbReference type="KEGG" id="daf:Desaf_3551"/>
<dbReference type="GO" id="GO:0051539">
    <property type="term" value="F:4 iron, 4 sulfur cluster binding"/>
    <property type="evidence" value="ECO:0007669"/>
    <property type="project" value="UniProtKB-KW"/>
</dbReference>
<dbReference type="PANTHER" id="PTHR43177">
    <property type="entry name" value="PROTEIN NRFC"/>
    <property type="match status" value="1"/>
</dbReference>
<evidence type="ECO:0000256" key="7">
    <source>
        <dbReference type="ARBA" id="ARBA00023014"/>
    </source>
</evidence>
<evidence type="ECO:0000256" key="1">
    <source>
        <dbReference type="ARBA" id="ARBA00022448"/>
    </source>
</evidence>
<dbReference type="PROSITE" id="PS51379">
    <property type="entry name" value="4FE4S_FER_2"/>
    <property type="match status" value="2"/>
</dbReference>
<dbReference type="GO" id="GO:0046872">
    <property type="term" value="F:metal ion binding"/>
    <property type="evidence" value="ECO:0007669"/>
    <property type="project" value="UniProtKB-KW"/>
</dbReference>
<feature type="domain" description="4Fe-4S ferredoxin-type" evidence="8">
    <location>
        <begin position="4"/>
        <end position="32"/>
    </location>
</feature>
<reference evidence="9 10" key="1">
    <citation type="journal article" date="2011" name="J. Bacteriol.">
        <title>Genome sequence of the mercury-methylating and pleomorphic Desulfovibrio africanus Strain Walvis Bay.</title>
        <authorList>
            <person name="Brown S.D."/>
            <person name="Wall J.D."/>
            <person name="Kucken A.M."/>
            <person name="Gilmour C.C."/>
            <person name="Podar M."/>
            <person name="Brandt C.C."/>
            <person name="Teshima H."/>
            <person name="Detter J.C."/>
            <person name="Han C.S."/>
            <person name="Land M.L."/>
            <person name="Lucas S."/>
            <person name="Han J."/>
            <person name="Pennacchio L."/>
            <person name="Nolan M."/>
            <person name="Pitluck S."/>
            <person name="Woyke T."/>
            <person name="Goodwin L."/>
            <person name="Palumbo A.V."/>
            <person name="Elias D.A."/>
        </authorList>
    </citation>
    <scope>NUCLEOTIDE SEQUENCE [LARGE SCALE GENOMIC DNA]</scope>
    <source>
        <strain evidence="9 10">Walvis Bay</strain>
    </source>
</reference>
<evidence type="ECO:0000256" key="2">
    <source>
        <dbReference type="ARBA" id="ARBA00022485"/>
    </source>
</evidence>
<proteinExistence type="predicted"/>
<evidence type="ECO:0000256" key="5">
    <source>
        <dbReference type="ARBA" id="ARBA00022982"/>
    </source>
</evidence>
<keyword evidence="3" id="KW-0479">Metal-binding</keyword>
<evidence type="ECO:0000313" key="9">
    <source>
        <dbReference type="EMBL" id="EGJ51832.1"/>
    </source>
</evidence>
<sequence>MNQLSLAIDLSRCIGCKTCVAACRNYHGLTDHASDMPGKMPYYLRVESRREGSFPNLKLESWVVPCQHCNNAACIKACTSGAISKDEQTGIVRIDRGKCQGSGDCLKACPYGAIQFDAARNKAHKCDMCWDLVHSGQKPVCAQVCLTDAIRFGEKQLLRMELQAEGKEILKRMSAQSVLYYRNSV</sequence>
<dbReference type="Pfam" id="PF13247">
    <property type="entry name" value="Fer4_11"/>
    <property type="match status" value="1"/>
</dbReference>
<dbReference type="PANTHER" id="PTHR43177:SF5">
    <property type="entry name" value="ANAEROBIC DIMETHYL SULFOXIDE REDUCTASE CHAIN B-RELATED"/>
    <property type="match status" value="1"/>
</dbReference>
<keyword evidence="5" id="KW-0249">Electron transport</keyword>
<organism evidence="9 10">
    <name type="scientific">Desulfocurvibacter africanus subsp. africanus str. Walvis Bay</name>
    <dbReference type="NCBI Taxonomy" id="690850"/>
    <lineage>
        <taxon>Bacteria</taxon>
        <taxon>Pseudomonadati</taxon>
        <taxon>Thermodesulfobacteriota</taxon>
        <taxon>Desulfovibrionia</taxon>
        <taxon>Desulfovibrionales</taxon>
        <taxon>Desulfovibrionaceae</taxon>
        <taxon>Desulfocurvibacter</taxon>
    </lineage>
</organism>
<evidence type="ECO:0000256" key="4">
    <source>
        <dbReference type="ARBA" id="ARBA00022737"/>
    </source>
</evidence>
<keyword evidence="7" id="KW-0411">Iron-sulfur</keyword>
<name>F3YY56_DESAF</name>